<keyword evidence="3" id="KW-1185">Reference proteome</keyword>
<dbReference type="EMBL" id="NEVT01000003">
    <property type="protein sequence ID" value="OZI79011.1"/>
    <property type="molecule type" value="Genomic_DNA"/>
</dbReference>
<comment type="caution">
    <text evidence="2">The sequence shown here is derived from an EMBL/GenBank/DDBJ whole genome shotgun (WGS) entry which is preliminary data.</text>
</comment>
<organism evidence="2 3">
    <name type="scientific">Bordetella genomosp. 2</name>
    <dbReference type="NCBI Taxonomy" id="1983456"/>
    <lineage>
        <taxon>Bacteria</taxon>
        <taxon>Pseudomonadati</taxon>
        <taxon>Pseudomonadota</taxon>
        <taxon>Betaproteobacteria</taxon>
        <taxon>Burkholderiales</taxon>
        <taxon>Alcaligenaceae</taxon>
        <taxon>Bordetella</taxon>
    </lineage>
</organism>
<dbReference type="AlphaFoldDB" id="A0A261VZ19"/>
<protein>
    <submittedName>
        <fullName evidence="2">Uncharacterized protein</fullName>
    </submittedName>
</protein>
<reference evidence="3" key="1">
    <citation type="submission" date="2017-05" db="EMBL/GenBank/DDBJ databases">
        <title>Complete and WGS of Bordetella genogroups.</title>
        <authorList>
            <person name="Spilker T."/>
            <person name="Lipuma J."/>
        </authorList>
    </citation>
    <scope>NUCLEOTIDE SEQUENCE [LARGE SCALE GENOMIC DNA]</scope>
    <source>
        <strain evidence="3">AU8256</strain>
    </source>
</reference>
<feature type="transmembrane region" description="Helical" evidence="1">
    <location>
        <begin position="47"/>
        <end position="64"/>
    </location>
</feature>
<name>A0A261VZ19_9BORD</name>
<keyword evidence="1" id="KW-0812">Transmembrane</keyword>
<keyword evidence="1" id="KW-0472">Membrane</keyword>
<dbReference type="Proteomes" id="UP000215633">
    <property type="component" value="Unassembled WGS sequence"/>
</dbReference>
<accession>A0A261VZ19</accession>
<evidence type="ECO:0000313" key="2">
    <source>
        <dbReference type="EMBL" id="OZI79011.1"/>
    </source>
</evidence>
<sequence>MTRHDSRQARTDHLQSAREVFRIPIWLGAASSIGLVSALLGDDVWDALSWLAILAPVAAVILAWRRRAS</sequence>
<feature type="transmembrane region" description="Helical" evidence="1">
    <location>
        <begin position="20"/>
        <end position="41"/>
    </location>
</feature>
<evidence type="ECO:0000256" key="1">
    <source>
        <dbReference type="SAM" id="Phobius"/>
    </source>
</evidence>
<proteinExistence type="predicted"/>
<keyword evidence="1" id="KW-1133">Transmembrane helix</keyword>
<evidence type="ECO:0000313" key="3">
    <source>
        <dbReference type="Proteomes" id="UP000215633"/>
    </source>
</evidence>
<dbReference type="RefSeq" id="WP_028356811.1">
    <property type="nucleotide sequence ID" value="NZ_NEVT01000003.1"/>
</dbReference>
<gene>
    <name evidence="2" type="ORF">CAL24_03460</name>
</gene>